<proteinExistence type="predicted"/>
<dbReference type="AlphaFoldDB" id="A0A5E4W9U5"/>
<reference evidence="2 3" key="1">
    <citation type="submission" date="2019-08" db="EMBL/GenBank/DDBJ databases">
        <authorList>
            <person name="Peeters C."/>
        </authorList>
    </citation>
    <scope>NUCLEOTIDE SEQUENCE [LARGE SCALE GENOMIC DNA]</scope>
    <source>
        <strain evidence="2 3">LMG 31010</strain>
    </source>
</reference>
<keyword evidence="1" id="KW-0812">Transmembrane</keyword>
<organism evidence="2 3">
    <name type="scientific">Pandoraea commovens</name>
    <dbReference type="NCBI Taxonomy" id="2508289"/>
    <lineage>
        <taxon>Bacteria</taxon>
        <taxon>Pseudomonadati</taxon>
        <taxon>Pseudomonadota</taxon>
        <taxon>Betaproteobacteria</taxon>
        <taxon>Burkholderiales</taxon>
        <taxon>Burkholderiaceae</taxon>
        <taxon>Pandoraea</taxon>
    </lineage>
</organism>
<evidence type="ECO:0000313" key="2">
    <source>
        <dbReference type="EMBL" id="VVE20639.1"/>
    </source>
</evidence>
<feature type="transmembrane region" description="Helical" evidence="1">
    <location>
        <begin position="26"/>
        <end position="50"/>
    </location>
</feature>
<name>A0A5E4W9U5_9BURK</name>
<keyword evidence="1" id="KW-0472">Membrane</keyword>
<dbReference type="Proteomes" id="UP000343335">
    <property type="component" value="Unassembled WGS sequence"/>
</dbReference>
<dbReference type="EMBL" id="CABPSA010000005">
    <property type="protein sequence ID" value="VVE20639.1"/>
    <property type="molecule type" value="Genomic_DNA"/>
</dbReference>
<protein>
    <submittedName>
        <fullName evidence="2">Type II secretion system protein G</fullName>
    </submittedName>
</protein>
<keyword evidence="1" id="KW-1133">Transmembrane helix</keyword>
<evidence type="ECO:0000313" key="3">
    <source>
        <dbReference type="Proteomes" id="UP000343335"/>
    </source>
</evidence>
<accession>A0A5E4W9U5</accession>
<sequence>MAPNMLSGKRIRCRQRWPYASKQRGVAYLGMLIALAVIGIGLSEAGVIWAKVRQRERETELLFVGQEFRQAIERYYLASPGSQYPRSLDALVEDKRSINTRHHLRRIYADPLTGRADWGVVKAPDGGIAGVYSLAPGKPVKQGGFSEQDIDFSGKSTYQEWLFVFRPVKGQM</sequence>
<evidence type="ECO:0000256" key="1">
    <source>
        <dbReference type="SAM" id="Phobius"/>
    </source>
</evidence>
<gene>
    <name evidence="2" type="ORF">PCO31010_03142</name>
</gene>